<sequence length="170" mass="19445">MPHSPKCVFHRKRSLCTVLDCTNQSVLRGKCVRHGAKRLCDYDGCYAPTRGRKFCPNHGGSIKKRMCIEPHCQKLAHANRKCVSHGGGRYCKVPGCQHHIRVRGLCRMHMLQNTKEEVVQVKTEVHDPAFKHHPSFLMVEEPILVDDKELDGILEQFLMQSGDCFEMIHV</sequence>
<dbReference type="PANTHER" id="PTHR31827:SF1">
    <property type="entry name" value="EMB|CAB89363.1"/>
    <property type="match status" value="1"/>
</dbReference>
<protein>
    <submittedName>
        <fullName evidence="1">Uncharacterized protein</fullName>
    </submittedName>
</protein>
<dbReference type="VEuPathDB" id="FungiDB:AeMF1_000408"/>
<name>A0A6G0XM95_9STRA</name>
<dbReference type="PANTHER" id="PTHR31827">
    <property type="entry name" value="EMB|CAB89363.1"/>
    <property type="match status" value="1"/>
</dbReference>
<dbReference type="EMBL" id="VJMJ01000036">
    <property type="protein sequence ID" value="KAF0741503.1"/>
    <property type="molecule type" value="Genomic_DNA"/>
</dbReference>
<organism evidence="1 2">
    <name type="scientific">Aphanomyces euteiches</name>
    <dbReference type="NCBI Taxonomy" id="100861"/>
    <lineage>
        <taxon>Eukaryota</taxon>
        <taxon>Sar</taxon>
        <taxon>Stramenopiles</taxon>
        <taxon>Oomycota</taxon>
        <taxon>Saprolegniomycetes</taxon>
        <taxon>Saprolegniales</taxon>
        <taxon>Verrucalvaceae</taxon>
        <taxon>Aphanomyces</taxon>
    </lineage>
</organism>
<dbReference type="Proteomes" id="UP000481153">
    <property type="component" value="Unassembled WGS sequence"/>
</dbReference>
<keyword evidence="2" id="KW-1185">Reference proteome</keyword>
<accession>A0A6G0XM95</accession>
<evidence type="ECO:0000313" key="1">
    <source>
        <dbReference type="EMBL" id="KAF0741503.1"/>
    </source>
</evidence>
<reference evidence="1 2" key="1">
    <citation type="submission" date="2019-07" db="EMBL/GenBank/DDBJ databases">
        <title>Genomics analysis of Aphanomyces spp. identifies a new class of oomycete effector associated with host adaptation.</title>
        <authorList>
            <person name="Gaulin E."/>
        </authorList>
    </citation>
    <scope>NUCLEOTIDE SEQUENCE [LARGE SCALE GENOMIC DNA]</scope>
    <source>
        <strain evidence="1 2">ATCC 201684</strain>
    </source>
</reference>
<comment type="caution">
    <text evidence="1">The sequence shown here is derived from an EMBL/GenBank/DDBJ whole genome shotgun (WGS) entry which is preliminary data.</text>
</comment>
<evidence type="ECO:0000313" key="2">
    <source>
        <dbReference type="Proteomes" id="UP000481153"/>
    </source>
</evidence>
<dbReference type="AlphaFoldDB" id="A0A6G0XM95"/>
<gene>
    <name evidence="1" type="ORF">Ae201684_003188</name>
</gene>
<proteinExistence type="predicted"/>